<reference evidence="12" key="1">
    <citation type="journal article" date="2013" name="Environ. Microbiol.">
        <title>Microbiota from the distal guts of lean and obese adolescents exhibit partial functional redundancy besides clear differences in community structure.</title>
        <authorList>
            <person name="Ferrer M."/>
            <person name="Ruiz A."/>
            <person name="Lanza F."/>
            <person name="Haange S.B."/>
            <person name="Oberbach A."/>
            <person name="Till H."/>
            <person name="Bargiela R."/>
            <person name="Campoy C."/>
            <person name="Segura M.T."/>
            <person name="Richter M."/>
            <person name="von Bergen M."/>
            <person name="Seifert J."/>
            <person name="Suarez A."/>
        </authorList>
    </citation>
    <scope>NUCLEOTIDE SEQUENCE</scope>
</reference>
<evidence type="ECO:0000256" key="8">
    <source>
        <dbReference type="ARBA" id="ARBA00022842"/>
    </source>
</evidence>
<keyword evidence="9" id="KW-0238">DNA-binding</keyword>
<name>K1TGG4_9ZZZZ</name>
<dbReference type="GO" id="GO:0009432">
    <property type="term" value="P:SOS response"/>
    <property type="evidence" value="ECO:0007669"/>
    <property type="project" value="TreeGrafter"/>
</dbReference>
<organism evidence="12">
    <name type="scientific">human gut metagenome</name>
    <dbReference type="NCBI Taxonomy" id="408170"/>
    <lineage>
        <taxon>unclassified sequences</taxon>
        <taxon>metagenomes</taxon>
        <taxon>organismal metagenomes</taxon>
    </lineage>
</organism>
<evidence type="ECO:0000256" key="5">
    <source>
        <dbReference type="ARBA" id="ARBA00022705"/>
    </source>
</evidence>
<dbReference type="Gene3D" id="1.10.150.20">
    <property type="entry name" value="5' to 3' exonuclease, C-terminal subdomain"/>
    <property type="match status" value="1"/>
</dbReference>
<dbReference type="InterPro" id="IPR043502">
    <property type="entry name" value="DNA/RNA_pol_sf"/>
</dbReference>
<dbReference type="SUPFAM" id="SSF56672">
    <property type="entry name" value="DNA/RNA polymerases"/>
    <property type="match status" value="1"/>
</dbReference>
<dbReference type="GO" id="GO:0042276">
    <property type="term" value="P:error-prone translesion synthesis"/>
    <property type="evidence" value="ECO:0007669"/>
    <property type="project" value="TreeGrafter"/>
</dbReference>
<dbReference type="GO" id="GO:0003887">
    <property type="term" value="F:DNA-directed DNA polymerase activity"/>
    <property type="evidence" value="ECO:0007669"/>
    <property type="project" value="UniProtKB-KW"/>
</dbReference>
<dbReference type="Gene3D" id="3.30.70.270">
    <property type="match status" value="2"/>
</dbReference>
<dbReference type="PANTHER" id="PTHR11076:SF33">
    <property type="entry name" value="DNA POLYMERASE KAPPA"/>
    <property type="match status" value="1"/>
</dbReference>
<keyword evidence="6" id="KW-0479">Metal-binding</keyword>
<dbReference type="Pfam" id="PF21999">
    <property type="entry name" value="IMS_HHH_1"/>
    <property type="match status" value="1"/>
</dbReference>
<proteinExistence type="predicted"/>
<dbReference type="InterPro" id="IPR053848">
    <property type="entry name" value="IMS_HHH_1"/>
</dbReference>
<dbReference type="InterPro" id="IPR001126">
    <property type="entry name" value="UmuC"/>
</dbReference>
<keyword evidence="4" id="KW-0548">Nucleotidyltransferase</keyword>
<keyword evidence="2" id="KW-0963">Cytoplasm</keyword>
<dbReference type="InterPro" id="IPR022880">
    <property type="entry name" value="DNApol_IV"/>
</dbReference>
<accession>K1TGG4</accession>
<evidence type="ECO:0000256" key="4">
    <source>
        <dbReference type="ARBA" id="ARBA00022695"/>
    </source>
</evidence>
<dbReference type="AlphaFoldDB" id="K1TGG4"/>
<evidence type="ECO:0000256" key="9">
    <source>
        <dbReference type="ARBA" id="ARBA00023125"/>
    </source>
</evidence>
<evidence type="ECO:0000256" key="6">
    <source>
        <dbReference type="ARBA" id="ARBA00022723"/>
    </source>
</evidence>
<keyword evidence="7" id="KW-0227">DNA damage</keyword>
<evidence type="ECO:0000256" key="2">
    <source>
        <dbReference type="ARBA" id="ARBA00022490"/>
    </source>
</evidence>
<gene>
    <name evidence="12" type="ORF">LEA_13896</name>
</gene>
<evidence type="ECO:0000256" key="3">
    <source>
        <dbReference type="ARBA" id="ARBA00022679"/>
    </source>
</evidence>
<dbReference type="GO" id="GO:0006260">
    <property type="term" value="P:DNA replication"/>
    <property type="evidence" value="ECO:0007669"/>
    <property type="project" value="UniProtKB-KW"/>
</dbReference>
<keyword evidence="10" id="KW-0234">DNA repair</keyword>
<sequence length="224" mass="24657">MQEHPELRGKSIAVCGDPEARHGIVLTASYPAKRMGVKTGMPIWEAKQHCRDLIIVPASYGKYQKYSGYVREVFNDYTDQVESFGLDEAWLDITGSVGLFGSPVKIAKEISVRIKRELGITVSIGVSFNKITAKLGSDYKKPDAITVIEPDTYKQIVYPLPVGDLLYVGNATQRKLGSYGIRTIGQLAETNPEVLKGWFGVMGYTLSAFARGLDQTPVAKQDAH</sequence>
<evidence type="ECO:0000256" key="10">
    <source>
        <dbReference type="ARBA" id="ARBA00023204"/>
    </source>
</evidence>
<dbReference type="GO" id="GO:0003677">
    <property type="term" value="F:DNA binding"/>
    <property type="evidence" value="ECO:0007669"/>
    <property type="project" value="UniProtKB-KW"/>
</dbReference>
<keyword evidence="3" id="KW-0808">Transferase</keyword>
<dbReference type="PROSITE" id="PS50173">
    <property type="entry name" value="UMUC"/>
    <property type="match status" value="1"/>
</dbReference>
<dbReference type="EMBL" id="AJWY01009438">
    <property type="protein sequence ID" value="EKC58371.1"/>
    <property type="molecule type" value="Genomic_DNA"/>
</dbReference>
<comment type="caution">
    <text evidence="12">The sequence shown here is derived from an EMBL/GenBank/DDBJ whole genome shotgun (WGS) entry which is preliminary data.</text>
</comment>
<evidence type="ECO:0000256" key="1">
    <source>
        <dbReference type="ARBA" id="ARBA00004496"/>
    </source>
</evidence>
<dbReference type="Pfam" id="PF00817">
    <property type="entry name" value="IMS"/>
    <property type="match status" value="1"/>
</dbReference>
<dbReference type="CDD" id="cd03586">
    <property type="entry name" value="PolY_Pol_IV_kappa"/>
    <property type="match status" value="1"/>
</dbReference>
<dbReference type="PANTHER" id="PTHR11076">
    <property type="entry name" value="DNA REPAIR POLYMERASE UMUC / TRANSFERASE FAMILY MEMBER"/>
    <property type="match status" value="1"/>
</dbReference>
<comment type="subcellular location">
    <subcellularLocation>
        <location evidence="1">Cytoplasm</location>
    </subcellularLocation>
</comment>
<evidence type="ECO:0000256" key="7">
    <source>
        <dbReference type="ARBA" id="ARBA00022763"/>
    </source>
</evidence>
<dbReference type="InterPro" id="IPR050116">
    <property type="entry name" value="DNA_polymerase-Y"/>
</dbReference>
<evidence type="ECO:0000259" key="11">
    <source>
        <dbReference type="PROSITE" id="PS50173"/>
    </source>
</evidence>
<keyword evidence="5" id="KW-0235">DNA replication</keyword>
<feature type="non-terminal residue" evidence="12">
    <location>
        <position position="224"/>
    </location>
</feature>
<dbReference type="GO" id="GO:0006281">
    <property type="term" value="P:DNA repair"/>
    <property type="evidence" value="ECO:0007669"/>
    <property type="project" value="UniProtKB-KW"/>
</dbReference>
<evidence type="ECO:0000313" key="12">
    <source>
        <dbReference type="EMBL" id="EKC58371.1"/>
    </source>
</evidence>
<dbReference type="Gene3D" id="3.40.1170.60">
    <property type="match status" value="1"/>
</dbReference>
<dbReference type="GO" id="GO:0046872">
    <property type="term" value="F:metal ion binding"/>
    <property type="evidence" value="ECO:0007669"/>
    <property type="project" value="UniProtKB-KW"/>
</dbReference>
<keyword evidence="12" id="KW-0239">DNA-directed DNA polymerase</keyword>
<dbReference type="InterPro" id="IPR043128">
    <property type="entry name" value="Rev_trsase/Diguanyl_cyclase"/>
</dbReference>
<dbReference type="GO" id="GO:0005829">
    <property type="term" value="C:cytosol"/>
    <property type="evidence" value="ECO:0007669"/>
    <property type="project" value="TreeGrafter"/>
</dbReference>
<feature type="domain" description="UmuC" evidence="11">
    <location>
        <begin position="1"/>
        <end position="169"/>
    </location>
</feature>
<protein>
    <submittedName>
        <fullName evidence="12">DNA-directed DNA polymerase IV</fullName>
    </submittedName>
</protein>
<keyword evidence="8" id="KW-0460">Magnesium</keyword>